<protein>
    <recommendedName>
        <fullName evidence="6">SHOCT domain-containing protein</fullName>
    </recommendedName>
</protein>
<feature type="domain" description="SHOCT" evidence="2">
    <location>
        <begin position="194"/>
        <end position="220"/>
    </location>
</feature>
<evidence type="ECO:0000259" key="3">
    <source>
        <dbReference type="Pfam" id="PF14470"/>
    </source>
</evidence>
<dbReference type="EMBL" id="CP022530">
    <property type="protein sequence ID" value="ASP40146.1"/>
    <property type="molecule type" value="Genomic_DNA"/>
</dbReference>
<reference evidence="4 5" key="1">
    <citation type="submission" date="2017-07" db="EMBL/GenBank/DDBJ databases">
        <title>Annotated genome sequence of Bacterioplanes sanyensis isolated from Red Sea.</title>
        <authorList>
            <person name="Rehman Z.U."/>
        </authorList>
    </citation>
    <scope>NUCLEOTIDE SEQUENCE [LARGE SCALE GENOMIC DNA]</scope>
    <source>
        <strain evidence="4 5">NV9</strain>
    </source>
</reference>
<dbReference type="Pfam" id="PF14470">
    <property type="entry name" value="bPH_3"/>
    <property type="match status" value="1"/>
</dbReference>
<proteinExistence type="predicted"/>
<evidence type="ECO:0000256" key="1">
    <source>
        <dbReference type="SAM" id="Phobius"/>
    </source>
</evidence>
<dbReference type="InterPro" id="IPR018649">
    <property type="entry name" value="SHOCT"/>
</dbReference>
<dbReference type="Proteomes" id="UP000202440">
    <property type="component" value="Chromosome"/>
</dbReference>
<accession>A0A222FNL0</accession>
<dbReference type="KEGG" id="bsan:CHH28_16340"/>
<keyword evidence="1" id="KW-0472">Membrane</keyword>
<evidence type="ECO:0008006" key="6">
    <source>
        <dbReference type="Google" id="ProtNLM"/>
    </source>
</evidence>
<feature type="domain" description="YokE-like PH" evidence="3">
    <location>
        <begin position="53"/>
        <end position="148"/>
    </location>
</feature>
<name>A0A222FNL0_9GAMM</name>
<keyword evidence="1" id="KW-0812">Transmembrane</keyword>
<dbReference type="OrthoDB" id="9764015at2"/>
<dbReference type="InterPro" id="IPR039519">
    <property type="entry name" value="YokE-like_PH"/>
</dbReference>
<feature type="transmembrane region" description="Helical" evidence="1">
    <location>
        <begin position="12"/>
        <end position="35"/>
    </location>
</feature>
<dbReference type="RefSeq" id="WP_094061319.1">
    <property type="nucleotide sequence ID" value="NZ_CP022530.1"/>
</dbReference>
<evidence type="ECO:0000313" key="5">
    <source>
        <dbReference type="Proteomes" id="UP000202440"/>
    </source>
</evidence>
<sequence length="222" mass="25036">MAAITTSIVFILYSMVMVVTVIGIPFWALHLFMLFRGAKRLEADKAKFLQTLTSGEQALCTVHEKRPFALFHRRSVLIITESRVLLFKRPLFGGYKMTDIQWKDLRDAHVEQNIIPVFSGSHIHFSHRMGAPLDINVDSDAAVEVYRYAQAQEQGWEEKHRVRDMEQHRAMSGATHMEVNVGAGADNGEDILAKLSEAKALLDQGAINDVEFETLKAKLLNA</sequence>
<keyword evidence="1" id="KW-1133">Transmembrane helix</keyword>
<evidence type="ECO:0000313" key="4">
    <source>
        <dbReference type="EMBL" id="ASP40146.1"/>
    </source>
</evidence>
<gene>
    <name evidence="4" type="ORF">CHH28_16340</name>
</gene>
<evidence type="ECO:0000259" key="2">
    <source>
        <dbReference type="Pfam" id="PF09851"/>
    </source>
</evidence>
<dbReference type="AlphaFoldDB" id="A0A222FNL0"/>
<organism evidence="4 5">
    <name type="scientific">Bacterioplanes sanyensis</name>
    <dbReference type="NCBI Taxonomy" id="1249553"/>
    <lineage>
        <taxon>Bacteria</taxon>
        <taxon>Pseudomonadati</taxon>
        <taxon>Pseudomonadota</taxon>
        <taxon>Gammaproteobacteria</taxon>
        <taxon>Oceanospirillales</taxon>
        <taxon>Oceanospirillaceae</taxon>
        <taxon>Bacterioplanes</taxon>
    </lineage>
</organism>
<keyword evidence="5" id="KW-1185">Reference proteome</keyword>
<dbReference type="Pfam" id="PF09851">
    <property type="entry name" value="SHOCT"/>
    <property type="match status" value="1"/>
</dbReference>